<gene>
    <name evidence="1" type="ORF">DERYTH_LOCUS7300</name>
</gene>
<dbReference type="AlphaFoldDB" id="A0A9N9C810"/>
<organism evidence="1 2">
    <name type="scientific">Dentiscutata erythropus</name>
    <dbReference type="NCBI Taxonomy" id="1348616"/>
    <lineage>
        <taxon>Eukaryota</taxon>
        <taxon>Fungi</taxon>
        <taxon>Fungi incertae sedis</taxon>
        <taxon>Mucoromycota</taxon>
        <taxon>Glomeromycotina</taxon>
        <taxon>Glomeromycetes</taxon>
        <taxon>Diversisporales</taxon>
        <taxon>Gigasporaceae</taxon>
        <taxon>Dentiscutata</taxon>
    </lineage>
</organism>
<name>A0A9N9C810_9GLOM</name>
<keyword evidence="2" id="KW-1185">Reference proteome</keyword>
<proteinExistence type="predicted"/>
<protein>
    <submittedName>
        <fullName evidence="1">12920_t:CDS:1</fullName>
    </submittedName>
</protein>
<evidence type="ECO:0000313" key="2">
    <source>
        <dbReference type="Proteomes" id="UP000789405"/>
    </source>
</evidence>
<dbReference type="EMBL" id="CAJVPY010003527">
    <property type="protein sequence ID" value="CAG8593967.1"/>
    <property type="molecule type" value="Genomic_DNA"/>
</dbReference>
<sequence>MELITPWYFFAPDLPGPPETSMTLNYSVSGINSTKTSNFLSIGFLDQDDDSPFDFHRWQVSAGLTKVHITNIFATLPFIED</sequence>
<dbReference type="OrthoDB" id="2467318at2759"/>
<reference evidence="1" key="1">
    <citation type="submission" date="2021-06" db="EMBL/GenBank/DDBJ databases">
        <authorList>
            <person name="Kallberg Y."/>
            <person name="Tangrot J."/>
            <person name="Rosling A."/>
        </authorList>
    </citation>
    <scope>NUCLEOTIDE SEQUENCE</scope>
    <source>
        <strain evidence="1">MA453B</strain>
    </source>
</reference>
<accession>A0A9N9C810</accession>
<comment type="caution">
    <text evidence="1">The sequence shown here is derived from an EMBL/GenBank/DDBJ whole genome shotgun (WGS) entry which is preliminary data.</text>
</comment>
<evidence type="ECO:0000313" key="1">
    <source>
        <dbReference type="EMBL" id="CAG8593967.1"/>
    </source>
</evidence>
<dbReference type="Proteomes" id="UP000789405">
    <property type="component" value="Unassembled WGS sequence"/>
</dbReference>